<comment type="caution">
    <text evidence="2">The sequence shown here is derived from an EMBL/GenBank/DDBJ whole genome shotgun (WGS) entry which is preliminary data.</text>
</comment>
<sequence>MTSITTTSPSRANIRQQVSAIYLSQFGKLTVKWKKGEKMTVPDAISRLRAELDKKYPIDPAEKEMLEDIGYPGDIGDNEVGPGGDNGDNPAFGAVLAEMDEDFKRELKLAYGDRLLDLLLGEES</sequence>
<evidence type="ECO:0000313" key="3">
    <source>
        <dbReference type="Proteomes" id="UP001370758"/>
    </source>
</evidence>
<proteinExistence type="predicted"/>
<gene>
    <name evidence="2" type="ORF">TWF481_002984</name>
</gene>
<evidence type="ECO:0000313" key="2">
    <source>
        <dbReference type="EMBL" id="KAK6495939.1"/>
    </source>
</evidence>
<accession>A0AAV9VRY9</accession>
<name>A0AAV9VRY9_9PEZI</name>
<evidence type="ECO:0000256" key="1">
    <source>
        <dbReference type="SAM" id="MobiDB-lite"/>
    </source>
</evidence>
<organism evidence="2 3">
    <name type="scientific">Arthrobotrys musiformis</name>
    <dbReference type="NCBI Taxonomy" id="47236"/>
    <lineage>
        <taxon>Eukaryota</taxon>
        <taxon>Fungi</taxon>
        <taxon>Dikarya</taxon>
        <taxon>Ascomycota</taxon>
        <taxon>Pezizomycotina</taxon>
        <taxon>Orbiliomycetes</taxon>
        <taxon>Orbiliales</taxon>
        <taxon>Orbiliaceae</taxon>
        <taxon>Arthrobotrys</taxon>
    </lineage>
</organism>
<reference evidence="2 3" key="1">
    <citation type="submission" date="2023-08" db="EMBL/GenBank/DDBJ databases">
        <authorList>
            <person name="Palmer J.M."/>
        </authorList>
    </citation>
    <scope>NUCLEOTIDE SEQUENCE [LARGE SCALE GENOMIC DNA]</scope>
    <source>
        <strain evidence="2 3">TWF481</strain>
    </source>
</reference>
<keyword evidence="3" id="KW-1185">Reference proteome</keyword>
<dbReference type="AlphaFoldDB" id="A0AAV9VRY9"/>
<feature type="region of interest" description="Disordered" evidence="1">
    <location>
        <begin position="69"/>
        <end position="92"/>
    </location>
</feature>
<dbReference type="EMBL" id="JAVHJL010000012">
    <property type="protein sequence ID" value="KAK6495939.1"/>
    <property type="molecule type" value="Genomic_DNA"/>
</dbReference>
<protein>
    <submittedName>
        <fullName evidence="2">Uncharacterized protein</fullName>
    </submittedName>
</protein>
<dbReference type="Proteomes" id="UP001370758">
    <property type="component" value="Unassembled WGS sequence"/>
</dbReference>